<dbReference type="SUPFAM" id="SSF48371">
    <property type="entry name" value="ARM repeat"/>
    <property type="match status" value="1"/>
</dbReference>
<reference evidence="4" key="1">
    <citation type="submission" date="2012-12" db="EMBL/GenBank/DDBJ databases">
        <authorList>
            <person name="Hellsten U."/>
            <person name="Grimwood J."/>
            <person name="Chapman J.A."/>
            <person name="Shapiro H."/>
            <person name="Aerts A."/>
            <person name="Otillar R.P."/>
            <person name="Terry A.Y."/>
            <person name="Boore J.L."/>
            <person name="Simakov O."/>
            <person name="Marletaz F."/>
            <person name="Cho S.-J."/>
            <person name="Edsinger-Gonzales E."/>
            <person name="Havlak P."/>
            <person name="Kuo D.-H."/>
            <person name="Larsson T."/>
            <person name="Lv J."/>
            <person name="Arendt D."/>
            <person name="Savage R."/>
            <person name="Osoegawa K."/>
            <person name="de Jong P."/>
            <person name="Lindberg D.R."/>
            <person name="Seaver E.C."/>
            <person name="Weisblat D.A."/>
            <person name="Putnam N.H."/>
            <person name="Grigoriev I.V."/>
            <person name="Rokhsar D.S."/>
        </authorList>
    </citation>
    <scope>NUCLEOTIDE SEQUENCE</scope>
    <source>
        <strain evidence="4">I ESC-2004</strain>
    </source>
</reference>
<proteinExistence type="predicted"/>
<dbReference type="Gene3D" id="1.25.10.10">
    <property type="entry name" value="Leucine-rich Repeat Variant"/>
    <property type="match status" value="1"/>
</dbReference>
<name>R7UGJ9_CAPTE</name>
<dbReference type="SUPFAM" id="SSF52200">
    <property type="entry name" value="Toll/Interleukin receptor TIR domain"/>
    <property type="match status" value="1"/>
</dbReference>
<dbReference type="STRING" id="283909.R7UGJ9"/>
<gene>
    <name evidence="2" type="ORF">CAPTEDRAFT_180933</name>
</gene>
<dbReference type="AlphaFoldDB" id="R7UGJ9"/>
<evidence type="ECO:0000313" key="3">
    <source>
        <dbReference type="EnsemblMetazoa" id="CapteP180933"/>
    </source>
</evidence>
<dbReference type="Gene3D" id="3.40.50.10140">
    <property type="entry name" value="Toll/interleukin-1 receptor homology (TIR) domain"/>
    <property type="match status" value="1"/>
</dbReference>
<dbReference type="EnsemblMetazoa" id="CapteT180933">
    <property type="protein sequence ID" value="CapteP180933"/>
    <property type="gene ID" value="CapteG180933"/>
</dbReference>
<protein>
    <recommendedName>
        <fullName evidence="1">TIR domain-containing protein</fullName>
    </recommendedName>
</protein>
<dbReference type="InterPro" id="IPR011989">
    <property type="entry name" value="ARM-like"/>
</dbReference>
<dbReference type="InterPro" id="IPR016024">
    <property type="entry name" value="ARM-type_fold"/>
</dbReference>
<reference evidence="2 4" key="2">
    <citation type="journal article" date="2013" name="Nature">
        <title>Insights into bilaterian evolution from three spiralian genomes.</title>
        <authorList>
            <person name="Simakov O."/>
            <person name="Marletaz F."/>
            <person name="Cho S.J."/>
            <person name="Edsinger-Gonzales E."/>
            <person name="Havlak P."/>
            <person name="Hellsten U."/>
            <person name="Kuo D.H."/>
            <person name="Larsson T."/>
            <person name="Lv J."/>
            <person name="Arendt D."/>
            <person name="Savage R."/>
            <person name="Osoegawa K."/>
            <person name="de Jong P."/>
            <person name="Grimwood J."/>
            <person name="Chapman J.A."/>
            <person name="Shapiro H."/>
            <person name="Aerts A."/>
            <person name="Otillar R.P."/>
            <person name="Terry A.Y."/>
            <person name="Boore J.L."/>
            <person name="Grigoriev I.V."/>
            <person name="Lindberg D.R."/>
            <person name="Seaver E.C."/>
            <person name="Weisblat D.A."/>
            <person name="Putnam N.H."/>
            <person name="Rokhsar D.S."/>
        </authorList>
    </citation>
    <scope>NUCLEOTIDE SEQUENCE</scope>
    <source>
        <strain evidence="2 4">I ESC-2004</strain>
    </source>
</reference>
<dbReference type="OrthoDB" id="9978456at2759"/>
<dbReference type="InterPro" id="IPR035897">
    <property type="entry name" value="Toll_tir_struct_dom_sf"/>
</dbReference>
<dbReference type="GO" id="GO:0007165">
    <property type="term" value="P:signal transduction"/>
    <property type="evidence" value="ECO:0007669"/>
    <property type="project" value="InterPro"/>
</dbReference>
<keyword evidence="4" id="KW-1185">Reference proteome</keyword>
<evidence type="ECO:0000313" key="2">
    <source>
        <dbReference type="EMBL" id="ELU05218.1"/>
    </source>
</evidence>
<dbReference type="PANTHER" id="PTHR46270">
    <property type="entry name" value="ARMADILLO-TYPE FOLD-RELATED"/>
    <property type="match status" value="1"/>
</dbReference>
<accession>R7UGJ9</accession>
<dbReference type="EMBL" id="AMQN01007933">
    <property type="status" value="NOT_ANNOTATED_CDS"/>
    <property type="molecule type" value="Genomic_DNA"/>
</dbReference>
<dbReference type="Pfam" id="PF13676">
    <property type="entry name" value="TIR_2"/>
    <property type="match status" value="1"/>
</dbReference>
<sequence length="315" mass="36228">MLKRDSSVEEQMSAAKTLWVLSFDKEVAQNIREEEGIMELLEKLSKHDNVKLCKLCNGALWILKEKAGVREQEPASDEKAKEQHIFISYSWAQQEEVVKIKDLLKERGFQVWFDLEQMCGSTLEAMAAGIENSSVVLVCASEKYKVSPNCRTEAEYTFQLKKPIIPLMLQRHYRPDGWLGMMMGAKLYINFDGKYTFDHASMMLLKELQRLGNEQLIPTKSVPLSQAVKSEDVADAVSVPLVKSWTEAEILDWRGRHSLLDDRWTRLLGAFNGKRLHQLYKMSTTAPDFFYKYITESMHLELPEVLDLANALEEL</sequence>
<organism evidence="2">
    <name type="scientific">Capitella teleta</name>
    <name type="common">Polychaete worm</name>
    <dbReference type="NCBI Taxonomy" id="283909"/>
    <lineage>
        <taxon>Eukaryota</taxon>
        <taxon>Metazoa</taxon>
        <taxon>Spiralia</taxon>
        <taxon>Lophotrochozoa</taxon>
        <taxon>Annelida</taxon>
        <taxon>Polychaeta</taxon>
        <taxon>Sedentaria</taxon>
        <taxon>Scolecida</taxon>
        <taxon>Capitellidae</taxon>
        <taxon>Capitella</taxon>
    </lineage>
</organism>
<dbReference type="PANTHER" id="PTHR46270:SF2">
    <property type="entry name" value="TIR DOMAIN-CONTAINING PROTEIN"/>
    <property type="match status" value="1"/>
</dbReference>
<evidence type="ECO:0000259" key="1">
    <source>
        <dbReference type="Pfam" id="PF13676"/>
    </source>
</evidence>
<dbReference type="EMBL" id="KB301731">
    <property type="protein sequence ID" value="ELU05218.1"/>
    <property type="molecule type" value="Genomic_DNA"/>
</dbReference>
<dbReference type="Proteomes" id="UP000014760">
    <property type="component" value="Unassembled WGS sequence"/>
</dbReference>
<dbReference type="InterPro" id="IPR000157">
    <property type="entry name" value="TIR_dom"/>
</dbReference>
<dbReference type="OMA" id="MIMADEG"/>
<evidence type="ECO:0000313" key="4">
    <source>
        <dbReference type="Proteomes" id="UP000014760"/>
    </source>
</evidence>
<reference evidence="3" key="3">
    <citation type="submission" date="2015-06" db="UniProtKB">
        <authorList>
            <consortium name="EnsemblMetazoa"/>
        </authorList>
    </citation>
    <scope>IDENTIFICATION</scope>
</reference>
<dbReference type="HOGENOM" id="CLU_018464_0_0_1"/>
<feature type="domain" description="TIR" evidence="1">
    <location>
        <begin position="85"/>
        <end position="198"/>
    </location>
</feature>